<dbReference type="PANTHER" id="PTHR40705:SF2">
    <property type="entry name" value="DUF1743 DOMAIN-CONTAINING PROTEIN"/>
    <property type="match status" value="1"/>
</dbReference>
<dbReference type="Pfam" id="PF23783">
    <property type="entry name" value="Zn_ribbon_TiaS"/>
    <property type="match status" value="1"/>
</dbReference>
<dbReference type="AlphaFoldDB" id="A0A8J8PE32"/>
<keyword evidence="4 6" id="KW-0547">Nucleotide-binding</keyword>
<keyword evidence="2 6" id="KW-0436">Ligase</keyword>
<evidence type="ECO:0000313" key="11">
    <source>
        <dbReference type="Proteomes" id="UP000752814"/>
    </source>
</evidence>
<evidence type="ECO:0000313" key="10">
    <source>
        <dbReference type="EMBL" id="TQS84337.1"/>
    </source>
</evidence>
<accession>A0A8J8PE32</accession>
<dbReference type="CDD" id="cd04482">
    <property type="entry name" value="RPA2_OBF_like"/>
    <property type="match status" value="1"/>
</dbReference>
<proteinExistence type="inferred from homology"/>
<dbReference type="InterPro" id="IPR053870">
    <property type="entry name" value="TiaS-like_TCKD"/>
</dbReference>
<keyword evidence="1 6" id="KW-0963">Cytoplasm</keyword>
<gene>
    <name evidence="6" type="primary">tiaS</name>
    <name evidence="10" type="ORF">A3207_05725</name>
</gene>
<dbReference type="PANTHER" id="PTHR40705">
    <property type="entry name" value="TRNA(ILE2) 2-AGMATINYLCYTIDINE SYNTHETASE TIAS"/>
    <property type="match status" value="1"/>
</dbReference>
<comment type="similarity">
    <text evidence="6">Belongs to the TiaS family.</text>
</comment>
<dbReference type="Proteomes" id="UP000752814">
    <property type="component" value="Unassembled WGS sequence"/>
</dbReference>
<feature type="domain" description="TiaS-like TCKD" evidence="8">
    <location>
        <begin position="2"/>
        <end position="153"/>
    </location>
</feature>
<dbReference type="HAMAP" id="MF_01892">
    <property type="entry name" value="tRNA_Ile2_agm2C_synt"/>
    <property type="match status" value="1"/>
</dbReference>
<dbReference type="Gene3D" id="2.40.50.1010">
    <property type="match status" value="1"/>
</dbReference>
<name>A0A8J8PE32_9ARCH</name>
<evidence type="ECO:0000256" key="3">
    <source>
        <dbReference type="ARBA" id="ARBA00022694"/>
    </source>
</evidence>
<keyword evidence="5 6" id="KW-0067">ATP-binding</keyword>
<comment type="subcellular location">
    <subcellularLocation>
        <location evidence="6">Cytoplasm</location>
    </subcellularLocation>
</comment>
<dbReference type="InterPro" id="IPR055394">
    <property type="entry name" value="Zn_ribbon_TiaS"/>
</dbReference>
<sequence length="430" mass="48202">MYVAVDDTDSSTWMCTTFLATELIRTLDDLDLIGFPRLVRLNPAVPWKTRGNGALCIRVGKGCGDRQYIGSIAGRKIFCYSDLESEPDIDDVFSRCIDLVKEWSQTDHADPGLVVCRDDVDASLYDKAVHRIISKEEALSYLEGKDHRVFQINKGRGVIGASASISWKPGDYTYEVLAYRERSKWGTPRHVNAEDVRQLDELFPSTFNNYDEGLSKPAIVPNTSCPILYGVRGDSFEDLLKAREFIRSEEVERWLIYLSNQGTDDHIIEDYYSLEPNSSYAVEGTVASIPVTVAGGHVILTIDAGEKLECAAYEPSKGFRNVIRALRPGDLVKVFGELREEPRTLNIEKLQVVSLSSFKIKVANPKCSVCGRIMKSVGAGQGYRCRDCGTKSNDVLMAEEPRTISIGWYEPPVCSRRHLSKPLKRCNFED</sequence>
<feature type="domain" description="TiaS C-terminal zinc ribbon" evidence="9">
    <location>
        <begin position="364"/>
        <end position="404"/>
    </location>
</feature>
<comment type="caution">
    <text evidence="10">The sequence shown here is derived from an EMBL/GenBank/DDBJ whole genome shotgun (WGS) entry which is preliminary data.</text>
</comment>
<dbReference type="InterPro" id="IPR024913">
    <property type="entry name" value="tRNA_Ile2__agm2C_synt"/>
</dbReference>
<dbReference type="Gene3D" id="3.90.600.20">
    <property type="match status" value="1"/>
</dbReference>
<evidence type="ECO:0000259" key="9">
    <source>
        <dbReference type="Pfam" id="PF23783"/>
    </source>
</evidence>
<comment type="function">
    <text evidence="6">ATP-dependent agmatine transferase that catalyzes the formation of 2-agmatinylcytidine (agm2C) at the wobble position (C34) of tRNA(Ile2), converting the codon specificity from AUG to AUA.</text>
</comment>
<dbReference type="EC" id="6.3.4.22" evidence="6"/>
<evidence type="ECO:0000256" key="2">
    <source>
        <dbReference type="ARBA" id="ARBA00022598"/>
    </source>
</evidence>
<evidence type="ECO:0000259" key="7">
    <source>
        <dbReference type="Pfam" id="PF08489"/>
    </source>
</evidence>
<comment type="catalytic activity">
    <reaction evidence="6">
        <text>cytidine(34) in tRNA(Ile2) + agmatine + ATP + H2O = 2-agmatinylcytidine(34) in tRNA(Ile2) + AMP + 2 phosphate + 2 H(+)</text>
        <dbReference type="Rhea" id="RHEA:43608"/>
        <dbReference type="Rhea" id="RHEA-COMP:10625"/>
        <dbReference type="Rhea" id="RHEA-COMP:10626"/>
        <dbReference type="ChEBI" id="CHEBI:15377"/>
        <dbReference type="ChEBI" id="CHEBI:15378"/>
        <dbReference type="ChEBI" id="CHEBI:30616"/>
        <dbReference type="ChEBI" id="CHEBI:43474"/>
        <dbReference type="ChEBI" id="CHEBI:58145"/>
        <dbReference type="ChEBI" id="CHEBI:82748"/>
        <dbReference type="ChEBI" id="CHEBI:83545"/>
        <dbReference type="ChEBI" id="CHEBI:456215"/>
        <dbReference type="EC" id="6.3.4.22"/>
    </reaction>
</comment>
<dbReference type="EMBL" id="LVVT01000002">
    <property type="protein sequence ID" value="TQS84337.1"/>
    <property type="molecule type" value="Genomic_DNA"/>
</dbReference>
<dbReference type="Pfam" id="PF08489">
    <property type="entry name" value="TiaS_FLD"/>
    <property type="match status" value="1"/>
</dbReference>
<evidence type="ECO:0000256" key="1">
    <source>
        <dbReference type="ARBA" id="ARBA00022490"/>
    </source>
</evidence>
<reference evidence="10" key="1">
    <citation type="submission" date="2016-03" db="EMBL/GenBank/DDBJ databases">
        <authorList>
            <person name="Borrel G."/>
            <person name="Mccann A."/>
            <person name="O'Toole P.W."/>
        </authorList>
    </citation>
    <scope>NUCLEOTIDE SEQUENCE</scope>
    <source>
        <strain evidence="10">183</strain>
    </source>
</reference>
<keyword evidence="3 6" id="KW-0819">tRNA processing</keyword>
<dbReference type="Gene3D" id="3.30.70.2200">
    <property type="match status" value="1"/>
</dbReference>
<dbReference type="Pfam" id="PF22641">
    <property type="entry name" value="TiaS_TCKD"/>
    <property type="match status" value="1"/>
</dbReference>
<dbReference type="GO" id="GO:0002101">
    <property type="term" value="P:tRNA wobble cytosine modification"/>
    <property type="evidence" value="ECO:0007669"/>
    <property type="project" value="UniProtKB-UniRule"/>
</dbReference>
<dbReference type="InterPro" id="IPR013696">
    <property type="entry name" value="TiaS_FLD"/>
</dbReference>
<dbReference type="GO" id="GO:0005737">
    <property type="term" value="C:cytoplasm"/>
    <property type="evidence" value="ECO:0007669"/>
    <property type="project" value="UniProtKB-SubCell"/>
</dbReference>
<evidence type="ECO:0000256" key="5">
    <source>
        <dbReference type="ARBA" id="ARBA00022840"/>
    </source>
</evidence>
<dbReference type="GO" id="GO:0005524">
    <property type="term" value="F:ATP binding"/>
    <property type="evidence" value="ECO:0007669"/>
    <property type="project" value="UniProtKB-KW"/>
</dbReference>
<evidence type="ECO:0000256" key="4">
    <source>
        <dbReference type="ARBA" id="ARBA00022741"/>
    </source>
</evidence>
<evidence type="ECO:0000259" key="8">
    <source>
        <dbReference type="Pfam" id="PF22641"/>
    </source>
</evidence>
<evidence type="ECO:0000256" key="6">
    <source>
        <dbReference type="HAMAP-Rule" id="MF_01892"/>
    </source>
</evidence>
<protein>
    <recommendedName>
        <fullName evidence="6">tRNA(Ile2) 2-agmatinylcytidine synthetase TiaS</fullName>
        <shortName evidence="6">tRNA(Ile2)-agm2C synthetase</shortName>
        <ecNumber evidence="6">6.3.4.22</ecNumber>
    </recommendedName>
    <alternativeName>
        <fullName evidence="6">tRNA(Ile2) agmatidine synthetase</fullName>
    </alternativeName>
</protein>
<organism evidence="10 11">
    <name type="scientific">Candidatus Methanomassiliicoccus intestinalis</name>
    <dbReference type="NCBI Taxonomy" id="1406512"/>
    <lineage>
        <taxon>Archaea</taxon>
        <taxon>Methanobacteriati</taxon>
        <taxon>Thermoplasmatota</taxon>
        <taxon>Thermoplasmata</taxon>
        <taxon>Methanomassiliicoccales</taxon>
        <taxon>Methanomassiliicoccaceae</taxon>
        <taxon>Methanomassiliicoccus</taxon>
    </lineage>
</organism>
<feature type="domain" description="TiaS FLD" evidence="7">
    <location>
        <begin position="155"/>
        <end position="266"/>
    </location>
</feature>
<dbReference type="GO" id="GO:0016879">
    <property type="term" value="F:ligase activity, forming carbon-nitrogen bonds"/>
    <property type="evidence" value="ECO:0007669"/>
    <property type="project" value="UniProtKB-UniRule"/>
</dbReference>